<dbReference type="Gene3D" id="3.40.630.30">
    <property type="match status" value="1"/>
</dbReference>
<dbReference type="EMBL" id="JAGQHR010000064">
    <property type="protein sequence ID" value="MCA9726762.1"/>
    <property type="molecule type" value="Genomic_DNA"/>
</dbReference>
<feature type="compositionally biased region" description="Basic and acidic residues" evidence="1">
    <location>
        <begin position="38"/>
        <end position="49"/>
    </location>
</feature>
<feature type="domain" description="N-acetyltransferase" evidence="2">
    <location>
        <begin position="126"/>
        <end position="268"/>
    </location>
</feature>
<reference evidence="3" key="2">
    <citation type="journal article" date="2021" name="Microbiome">
        <title>Successional dynamics and alternative stable states in a saline activated sludge microbial community over 9 years.</title>
        <authorList>
            <person name="Wang Y."/>
            <person name="Ye J."/>
            <person name="Ju F."/>
            <person name="Liu L."/>
            <person name="Boyd J.A."/>
            <person name="Deng Y."/>
            <person name="Parks D.H."/>
            <person name="Jiang X."/>
            <person name="Yin X."/>
            <person name="Woodcroft B.J."/>
            <person name="Tyson G.W."/>
            <person name="Hugenholtz P."/>
            <person name="Polz M.F."/>
            <person name="Zhang T."/>
        </authorList>
    </citation>
    <scope>NUCLEOTIDE SEQUENCE</scope>
    <source>
        <strain evidence="3">HKST-UBA01</strain>
    </source>
</reference>
<keyword evidence="3" id="KW-0808">Transferase</keyword>
<sequence length="424" mass="45864">MLVDLWIAGDVAAFERFEHDAAALMADHGGAVTRAVRHHENESNEDRTSADVGDSDGGAAESGRARPGPFESHLVTFPSQAHFDAYRADPRSRTLAERRAAVIAHTEVRVLADARDPLQGIRRDGPAECYRNPGQRRSLMDLFDDAFPGLSGGIARAAESGWDWALLTEPFVAWEDGEAVGHVGVLEHRIRLDGRDVLCAGVHAVATRSDRRGRGIARRLLTEALHWVDRRYGLCKLTTDVPAVYAPHGFRTVPLHRFLVLEAAPSQRHSSRPSGDASESVGAQARPGAGPSPRMLDLLCSVRDPASDRLSSLDPGWLAGIDLALQGRVSRDLTGIPGLGAFVDWTVRDGALEIHDVIAPSLPTLPELLAAAPPHERVELHMAPDRLAPDAVPIPQPEVGVLMVRGEWPFGDDVPLAVSRLGEH</sequence>
<dbReference type="Proteomes" id="UP000697710">
    <property type="component" value="Unassembled WGS sequence"/>
</dbReference>
<dbReference type="Pfam" id="PF13527">
    <property type="entry name" value="Acetyltransf_9"/>
    <property type="match status" value="1"/>
</dbReference>
<evidence type="ECO:0000313" key="4">
    <source>
        <dbReference type="Proteomes" id="UP000697710"/>
    </source>
</evidence>
<dbReference type="EC" id="2.3.1.-" evidence="3"/>
<protein>
    <submittedName>
        <fullName evidence="3">GNAT family N-acetyltransferase</fullName>
        <ecNumber evidence="3">2.3.1.-</ecNumber>
    </submittedName>
</protein>
<feature type="region of interest" description="Disordered" evidence="1">
    <location>
        <begin position="36"/>
        <end position="71"/>
    </location>
</feature>
<dbReference type="InterPro" id="IPR016181">
    <property type="entry name" value="Acyl_CoA_acyltransferase"/>
</dbReference>
<dbReference type="AlphaFoldDB" id="A0A956RNV9"/>
<feature type="region of interest" description="Disordered" evidence="1">
    <location>
        <begin position="266"/>
        <end position="294"/>
    </location>
</feature>
<dbReference type="CDD" id="cd04301">
    <property type="entry name" value="NAT_SF"/>
    <property type="match status" value="1"/>
</dbReference>
<gene>
    <name evidence="3" type="ORF">KC729_03700</name>
</gene>
<dbReference type="GO" id="GO:0016747">
    <property type="term" value="F:acyltransferase activity, transferring groups other than amino-acyl groups"/>
    <property type="evidence" value="ECO:0007669"/>
    <property type="project" value="InterPro"/>
</dbReference>
<dbReference type="PROSITE" id="PS51186">
    <property type="entry name" value="GNAT"/>
    <property type="match status" value="1"/>
</dbReference>
<accession>A0A956RNV9</accession>
<evidence type="ECO:0000259" key="2">
    <source>
        <dbReference type="PROSITE" id="PS51186"/>
    </source>
</evidence>
<evidence type="ECO:0000313" key="3">
    <source>
        <dbReference type="EMBL" id="MCA9726762.1"/>
    </source>
</evidence>
<organism evidence="3 4">
    <name type="scientific">Eiseniibacteriota bacterium</name>
    <dbReference type="NCBI Taxonomy" id="2212470"/>
    <lineage>
        <taxon>Bacteria</taxon>
        <taxon>Candidatus Eiseniibacteriota</taxon>
    </lineage>
</organism>
<reference evidence="3" key="1">
    <citation type="submission" date="2020-04" db="EMBL/GenBank/DDBJ databases">
        <authorList>
            <person name="Zhang T."/>
        </authorList>
    </citation>
    <scope>NUCLEOTIDE SEQUENCE</scope>
    <source>
        <strain evidence="3">HKST-UBA01</strain>
    </source>
</reference>
<dbReference type="SUPFAM" id="SSF55729">
    <property type="entry name" value="Acyl-CoA N-acyltransferases (Nat)"/>
    <property type="match status" value="1"/>
</dbReference>
<proteinExistence type="predicted"/>
<name>A0A956RNV9_UNCEI</name>
<keyword evidence="3" id="KW-0012">Acyltransferase</keyword>
<comment type="caution">
    <text evidence="3">The sequence shown here is derived from an EMBL/GenBank/DDBJ whole genome shotgun (WGS) entry which is preliminary data.</text>
</comment>
<evidence type="ECO:0000256" key="1">
    <source>
        <dbReference type="SAM" id="MobiDB-lite"/>
    </source>
</evidence>
<dbReference type="InterPro" id="IPR000182">
    <property type="entry name" value="GNAT_dom"/>
</dbReference>